<protein>
    <submittedName>
        <fullName evidence="1">Uncharacterized protein</fullName>
    </submittedName>
</protein>
<keyword evidence="2" id="KW-1185">Reference proteome</keyword>
<name>A0AA39QIZ4_9AGAR</name>
<organism evidence="1 2">
    <name type="scientific">Armillaria luteobubalina</name>
    <dbReference type="NCBI Taxonomy" id="153913"/>
    <lineage>
        <taxon>Eukaryota</taxon>
        <taxon>Fungi</taxon>
        <taxon>Dikarya</taxon>
        <taxon>Basidiomycota</taxon>
        <taxon>Agaricomycotina</taxon>
        <taxon>Agaricomycetes</taxon>
        <taxon>Agaricomycetidae</taxon>
        <taxon>Agaricales</taxon>
        <taxon>Marasmiineae</taxon>
        <taxon>Physalacriaceae</taxon>
        <taxon>Armillaria</taxon>
    </lineage>
</organism>
<proteinExistence type="predicted"/>
<evidence type="ECO:0000313" key="1">
    <source>
        <dbReference type="EMBL" id="KAK0503251.1"/>
    </source>
</evidence>
<sequence length="103" mass="11759">MSTATVHISPVPDFFVFSDIEVVAVLHDGTLGWVELHNHRMTIAASSFWSIDTVHQGLVASGYDTRKYNSKYRSYKIARSTRALFVRAKELLSREYIVSVHWS</sequence>
<gene>
    <name evidence="1" type="ORF">EDD18DRAFT_1327601</name>
</gene>
<dbReference type="EMBL" id="JAUEPU010000004">
    <property type="protein sequence ID" value="KAK0503251.1"/>
    <property type="molecule type" value="Genomic_DNA"/>
</dbReference>
<accession>A0AA39QIZ4</accession>
<dbReference type="Proteomes" id="UP001175228">
    <property type="component" value="Unassembled WGS sequence"/>
</dbReference>
<evidence type="ECO:0000313" key="2">
    <source>
        <dbReference type="Proteomes" id="UP001175228"/>
    </source>
</evidence>
<reference evidence="1" key="1">
    <citation type="submission" date="2023-06" db="EMBL/GenBank/DDBJ databases">
        <authorList>
            <consortium name="Lawrence Berkeley National Laboratory"/>
            <person name="Ahrendt S."/>
            <person name="Sahu N."/>
            <person name="Indic B."/>
            <person name="Wong-Bajracharya J."/>
            <person name="Merenyi Z."/>
            <person name="Ke H.-M."/>
            <person name="Monk M."/>
            <person name="Kocsube S."/>
            <person name="Drula E."/>
            <person name="Lipzen A."/>
            <person name="Balint B."/>
            <person name="Henrissat B."/>
            <person name="Andreopoulos B."/>
            <person name="Martin F.M."/>
            <person name="Harder C.B."/>
            <person name="Rigling D."/>
            <person name="Ford K.L."/>
            <person name="Foster G.D."/>
            <person name="Pangilinan J."/>
            <person name="Papanicolaou A."/>
            <person name="Barry K."/>
            <person name="LaButti K."/>
            <person name="Viragh M."/>
            <person name="Koriabine M."/>
            <person name="Yan M."/>
            <person name="Riley R."/>
            <person name="Champramary S."/>
            <person name="Plett K.L."/>
            <person name="Tsai I.J."/>
            <person name="Slot J."/>
            <person name="Sipos G."/>
            <person name="Plett J."/>
            <person name="Nagy L.G."/>
            <person name="Grigoriev I.V."/>
        </authorList>
    </citation>
    <scope>NUCLEOTIDE SEQUENCE</scope>
    <source>
        <strain evidence="1">HWK02</strain>
    </source>
</reference>
<dbReference type="AlphaFoldDB" id="A0AA39QIZ4"/>
<comment type="caution">
    <text evidence="1">The sequence shown here is derived from an EMBL/GenBank/DDBJ whole genome shotgun (WGS) entry which is preliminary data.</text>
</comment>